<dbReference type="GO" id="GO:0000160">
    <property type="term" value="P:phosphorelay signal transduction system"/>
    <property type="evidence" value="ECO:0007669"/>
    <property type="project" value="UniProtKB-KW"/>
</dbReference>
<dbReference type="STRING" id="765912.Thimo_0509"/>
<dbReference type="AlphaFoldDB" id="L0GRH3"/>
<keyword evidence="5" id="KW-1185">Reference proteome</keyword>
<dbReference type="InterPro" id="IPR008207">
    <property type="entry name" value="Sig_transdc_His_kin_Hpt_dom"/>
</dbReference>
<evidence type="ECO:0000256" key="2">
    <source>
        <dbReference type="PROSITE-ProRule" id="PRU00110"/>
    </source>
</evidence>
<dbReference type="eggNOG" id="COG2198">
    <property type="taxonomic scope" value="Bacteria"/>
</dbReference>
<evidence type="ECO:0000259" key="3">
    <source>
        <dbReference type="PROSITE" id="PS50894"/>
    </source>
</evidence>
<feature type="domain" description="HPt" evidence="3">
    <location>
        <begin position="20"/>
        <end position="110"/>
    </location>
</feature>
<sequence length="120" mass="12735">MEETHPVIDDRTLAEIRDLMAEDFGDFIERFLVDAADLLDGADRALADGDARGVELSAHTLKSSAASVGARALSEAACDLEASGRSRELSGAGPLLAQTRAELERAGHAFAVQIERKPST</sequence>
<accession>L0GRH3</accession>
<dbReference type="Gene3D" id="1.20.120.160">
    <property type="entry name" value="HPT domain"/>
    <property type="match status" value="1"/>
</dbReference>
<evidence type="ECO:0000313" key="4">
    <source>
        <dbReference type="EMBL" id="AGA89363.1"/>
    </source>
</evidence>
<dbReference type="RefSeq" id="WP_015279511.1">
    <property type="nucleotide sequence ID" value="NC_019940.1"/>
</dbReference>
<organism evidence="4 5">
    <name type="scientific">Thioflavicoccus mobilis 8321</name>
    <dbReference type="NCBI Taxonomy" id="765912"/>
    <lineage>
        <taxon>Bacteria</taxon>
        <taxon>Pseudomonadati</taxon>
        <taxon>Pseudomonadota</taxon>
        <taxon>Gammaproteobacteria</taxon>
        <taxon>Chromatiales</taxon>
        <taxon>Chromatiaceae</taxon>
        <taxon>Thioflavicoccus</taxon>
    </lineage>
</organism>
<keyword evidence="1" id="KW-0902">Two-component regulatory system</keyword>
<dbReference type="PROSITE" id="PS50894">
    <property type="entry name" value="HPT"/>
    <property type="match status" value="1"/>
</dbReference>
<proteinExistence type="predicted"/>
<name>L0GRH3_9GAMM</name>
<gene>
    <name evidence="4" type="ORF">Thimo_0509</name>
</gene>
<keyword evidence="2" id="KW-0597">Phosphoprotein</keyword>
<reference evidence="4 5" key="1">
    <citation type="submission" date="2011-09" db="EMBL/GenBank/DDBJ databases">
        <title>Complete sequence of chromosome of Thioflavicoccus mobilis 8321.</title>
        <authorList>
            <consortium name="US DOE Joint Genome Institute"/>
            <person name="Lucas S."/>
            <person name="Han J."/>
            <person name="Lapidus A."/>
            <person name="Cheng J.-F."/>
            <person name="Goodwin L."/>
            <person name="Pitluck S."/>
            <person name="Peters L."/>
            <person name="Ovchinnikova G."/>
            <person name="Lu M."/>
            <person name="Detter J.C."/>
            <person name="Han C."/>
            <person name="Tapia R."/>
            <person name="Land M."/>
            <person name="Hauser L."/>
            <person name="Kyrpides N."/>
            <person name="Ivanova N."/>
            <person name="Pagani I."/>
            <person name="Vogl K."/>
            <person name="Liu Z."/>
            <person name="Imhoff J."/>
            <person name="Thiel V."/>
            <person name="Frigaard N.-U."/>
            <person name="Bryant D."/>
            <person name="Woyke T."/>
        </authorList>
    </citation>
    <scope>NUCLEOTIDE SEQUENCE [LARGE SCALE GENOMIC DNA]</scope>
    <source>
        <strain evidence="4 5">8321</strain>
    </source>
</reference>
<feature type="modified residue" description="Phosphohistidine" evidence="2">
    <location>
        <position position="59"/>
    </location>
</feature>
<dbReference type="EMBL" id="CP003051">
    <property type="protein sequence ID" value="AGA89363.1"/>
    <property type="molecule type" value="Genomic_DNA"/>
</dbReference>
<dbReference type="GO" id="GO:0004672">
    <property type="term" value="F:protein kinase activity"/>
    <property type="evidence" value="ECO:0007669"/>
    <property type="project" value="UniProtKB-ARBA"/>
</dbReference>
<dbReference type="Pfam" id="PF01627">
    <property type="entry name" value="Hpt"/>
    <property type="match status" value="1"/>
</dbReference>
<dbReference type="SUPFAM" id="SSF47226">
    <property type="entry name" value="Histidine-containing phosphotransfer domain, HPT domain"/>
    <property type="match status" value="1"/>
</dbReference>
<dbReference type="HOGENOM" id="CLU_157042_1_0_6"/>
<evidence type="ECO:0000313" key="5">
    <source>
        <dbReference type="Proteomes" id="UP000010816"/>
    </source>
</evidence>
<dbReference type="Proteomes" id="UP000010816">
    <property type="component" value="Chromosome"/>
</dbReference>
<dbReference type="KEGG" id="tmb:Thimo_0509"/>
<dbReference type="OrthoDB" id="5771981at2"/>
<dbReference type="InterPro" id="IPR036641">
    <property type="entry name" value="HPT_dom_sf"/>
</dbReference>
<evidence type="ECO:0000256" key="1">
    <source>
        <dbReference type="ARBA" id="ARBA00023012"/>
    </source>
</evidence>
<protein>
    <submittedName>
        <fullName evidence="4">HPt domain-containing protein</fullName>
    </submittedName>
</protein>